<keyword evidence="2" id="KW-1185">Reference proteome</keyword>
<organism evidence="1 2">
    <name type="scientific">Pelotomaculum schinkii</name>
    <dbReference type="NCBI Taxonomy" id="78350"/>
    <lineage>
        <taxon>Bacteria</taxon>
        <taxon>Bacillati</taxon>
        <taxon>Bacillota</taxon>
        <taxon>Clostridia</taxon>
        <taxon>Eubacteriales</taxon>
        <taxon>Desulfotomaculaceae</taxon>
        <taxon>Pelotomaculum</taxon>
    </lineage>
</organism>
<name>A0A4Y7R869_9FIRM</name>
<sequence>MKDLIENTINRVITENQLGGQTAYRAPLLGYAQAADPLFQQLKTAVGPGHLLPDDLLPEAATVLAFFLPFTKQLVENNREHPYVARSWAIAYIETNALISLCCKEIAATLASNGVKAAWQQPTHNFDPVQLCSRWSHKHVAYICGLGEFGLHQMLITAYGCAGRFGSLVIDLPLSPSPRPAVQRCLFYLRGKCLACVKKCPSGALTTKGLDKQKCYNYLLEVDSFYSDLGVCDACGKCAACGPCAVID</sequence>
<comment type="caution">
    <text evidence="1">The sequence shown here is derived from an EMBL/GenBank/DDBJ whole genome shotgun (WGS) entry which is preliminary data.</text>
</comment>
<dbReference type="Proteomes" id="UP000298324">
    <property type="component" value="Unassembled WGS sequence"/>
</dbReference>
<evidence type="ECO:0000313" key="2">
    <source>
        <dbReference type="Proteomes" id="UP000298324"/>
    </source>
</evidence>
<dbReference type="PANTHER" id="PTHR42827">
    <property type="entry name" value="IRON-SULFUR CLUSTER-BINDING PROTEIN-RELATED"/>
    <property type="match status" value="1"/>
</dbReference>
<gene>
    <name evidence="1" type="primary">queG_2</name>
    <name evidence="1" type="ORF">Psch_03729</name>
</gene>
<dbReference type="RefSeq" id="WP_190259249.1">
    <property type="nucleotide sequence ID" value="NZ_QFGA01000003.1"/>
</dbReference>
<dbReference type="EMBL" id="QFGA01000003">
    <property type="protein sequence ID" value="TEB04966.1"/>
    <property type="molecule type" value="Genomic_DNA"/>
</dbReference>
<proteinExistence type="predicted"/>
<accession>A0A4Y7R869</accession>
<evidence type="ECO:0000313" key="1">
    <source>
        <dbReference type="EMBL" id="TEB04966.1"/>
    </source>
</evidence>
<dbReference type="PANTHER" id="PTHR42827:SF1">
    <property type="entry name" value="IRON-SULFUR CLUSTER-BINDING PROTEIN"/>
    <property type="match status" value="1"/>
</dbReference>
<reference evidence="1 2" key="1">
    <citation type="journal article" date="2018" name="Environ. Microbiol.">
        <title>Novel energy conservation strategies and behaviour of Pelotomaculum schinkii driving syntrophic propionate catabolism.</title>
        <authorList>
            <person name="Hidalgo-Ahumada C.A.P."/>
            <person name="Nobu M.K."/>
            <person name="Narihiro T."/>
            <person name="Tamaki H."/>
            <person name="Liu W.T."/>
            <person name="Kamagata Y."/>
            <person name="Stams A.J.M."/>
            <person name="Imachi H."/>
            <person name="Sousa D.Z."/>
        </authorList>
    </citation>
    <scope>NUCLEOTIDE SEQUENCE [LARGE SCALE GENOMIC DNA]</scope>
    <source>
        <strain evidence="1 2">HH</strain>
    </source>
</reference>
<protein>
    <submittedName>
        <fullName evidence="1">Epoxyqueuosine reductase</fullName>
    </submittedName>
</protein>
<dbReference type="AlphaFoldDB" id="A0A4Y7R869"/>